<dbReference type="CDD" id="cd07122">
    <property type="entry name" value="ALDH_F20_ACDH"/>
    <property type="match status" value="1"/>
</dbReference>
<organism evidence="14 15">
    <name type="scientific">Clostridium muellerianum</name>
    <dbReference type="NCBI Taxonomy" id="2716538"/>
    <lineage>
        <taxon>Bacteria</taxon>
        <taxon>Bacillati</taxon>
        <taxon>Bacillota</taxon>
        <taxon>Clostridia</taxon>
        <taxon>Eubacteriales</taxon>
        <taxon>Clostridiaceae</taxon>
        <taxon>Clostridium</taxon>
    </lineage>
</organism>
<dbReference type="GO" id="GO:1990002">
    <property type="term" value="F:methylglyoxal reductase (NADPH) (acetol producing) activity"/>
    <property type="evidence" value="ECO:0007669"/>
    <property type="project" value="TreeGrafter"/>
</dbReference>
<evidence type="ECO:0000256" key="6">
    <source>
        <dbReference type="ARBA" id="ARBA00035641"/>
    </source>
</evidence>
<dbReference type="CDD" id="cd08178">
    <property type="entry name" value="AAD_C"/>
    <property type="match status" value="1"/>
</dbReference>
<dbReference type="PANTHER" id="PTHR43633:SF1">
    <property type="entry name" value="ALCOHOL DEHYDROGENASE YQHD"/>
    <property type="match status" value="1"/>
</dbReference>
<dbReference type="InterPro" id="IPR018211">
    <property type="entry name" value="ADH_Fe_CS"/>
</dbReference>
<reference evidence="14 15" key="1">
    <citation type="submission" date="2020-06" db="EMBL/GenBank/DDBJ databases">
        <title>Complete Genome Sequence of Clostridium muelleri sp. nov. P21T, an Acid-Alcohol Producing Acetogen Isolated from Old Hay.</title>
        <authorList>
            <person name="Duncan K.E."/>
            <person name="Tanner R.S."/>
        </authorList>
    </citation>
    <scope>NUCLEOTIDE SEQUENCE [LARGE SCALE GENOMIC DNA]</scope>
    <source>
        <strain evidence="14 15">P21</strain>
    </source>
</reference>
<dbReference type="InterPro" id="IPR012079">
    <property type="entry name" value="Bifunc_Ald-ADH"/>
</dbReference>
<dbReference type="NCBIfam" id="NF010378">
    <property type="entry name" value="PRK13805.1"/>
    <property type="match status" value="1"/>
</dbReference>
<comment type="similarity">
    <text evidence="6 10">In the N-terminal section; belongs to the aldehyde dehydrogenase family.</text>
</comment>
<dbReference type="Gene3D" id="3.40.50.1970">
    <property type="match status" value="1"/>
</dbReference>
<dbReference type="GO" id="GO:0008106">
    <property type="term" value="F:alcohol dehydrogenase (NADP+) activity"/>
    <property type="evidence" value="ECO:0007669"/>
    <property type="project" value="TreeGrafter"/>
</dbReference>
<keyword evidence="4" id="KW-0520">NAD</keyword>
<keyword evidence="2 10" id="KW-0560">Oxidoreductase</keyword>
<dbReference type="Pfam" id="PF00465">
    <property type="entry name" value="Fe-ADH"/>
    <property type="match status" value="1"/>
</dbReference>
<dbReference type="InterPro" id="IPR016162">
    <property type="entry name" value="Ald_DH_N"/>
</dbReference>
<dbReference type="PIRSF" id="PIRSF000111">
    <property type="entry name" value="ALDH_ADH"/>
    <property type="match status" value="1"/>
</dbReference>
<dbReference type="FunFam" id="3.40.309.10:FF:000007">
    <property type="entry name" value="Aldehyde-alcohol dehydrogenase"/>
    <property type="match status" value="1"/>
</dbReference>
<dbReference type="Pfam" id="PF00171">
    <property type="entry name" value="Aldedh"/>
    <property type="match status" value="1"/>
</dbReference>
<dbReference type="GO" id="GO:1990362">
    <property type="term" value="F:butanol dehydrogenase (NAD+) activity"/>
    <property type="evidence" value="ECO:0007669"/>
    <property type="project" value="InterPro"/>
</dbReference>
<dbReference type="InterPro" id="IPR016161">
    <property type="entry name" value="Ald_DH/histidinol_DH"/>
</dbReference>
<dbReference type="GO" id="GO:0006066">
    <property type="term" value="P:alcohol metabolic process"/>
    <property type="evidence" value="ECO:0007669"/>
    <property type="project" value="InterPro"/>
</dbReference>
<dbReference type="Gene3D" id="3.40.309.10">
    <property type="entry name" value="Aldehyde Dehydrogenase, Chain A, domain 2"/>
    <property type="match status" value="1"/>
</dbReference>
<dbReference type="RefSeq" id="WP_169298237.1">
    <property type="nucleotide sequence ID" value="NZ_JABBNI010000025.1"/>
</dbReference>
<feature type="domain" description="Aldehyde dehydrogenase" evidence="11">
    <location>
        <begin position="5"/>
        <end position="400"/>
    </location>
</feature>
<dbReference type="GO" id="GO:0005829">
    <property type="term" value="C:cytosol"/>
    <property type="evidence" value="ECO:0007669"/>
    <property type="project" value="TreeGrafter"/>
</dbReference>
<evidence type="ECO:0000256" key="8">
    <source>
        <dbReference type="ARBA" id="ARBA00049194"/>
    </source>
</evidence>
<dbReference type="Gene3D" id="1.20.1090.10">
    <property type="entry name" value="Dehydroquinate synthase-like - alpha domain"/>
    <property type="match status" value="1"/>
</dbReference>
<dbReference type="GO" id="GO:0015976">
    <property type="term" value="P:carbon utilization"/>
    <property type="evidence" value="ECO:0007669"/>
    <property type="project" value="InterPro"/>
</dbReference>
<dbReference type="SUPFAM" id="SSF53720">
    <property type="entry name" value="ALDH-like"/>
    <property type="match status" value="1"/>
</dbReference>
<dbReference type="GO" id="GO:0004029">
    <property type="term" value="F:aldehyde dehydrogenase (NAD+) activity"/>
    <property type="evidence" value="ECO:0007669"/>
    <property type="project" value="UniProtKB-EC"/>
</dbReference>
<sequence>MKVTNVEELTKRMQEVKNAQKKFGSYTQEQVDEIFRQAALAANNARIDLAKIAVEETKMGIVEDKVIKNHFVAEYIYNKYKNEKTCGILEEDEGFGMVKIAEPVGVIAAVIPTTNPTSTAIFKALLALKTRNGIIFSPHPRAKKCTIAAAKIVLDAAVKAGAPKGIIGWIDEPSIELSQVVMEEADLILATGGPGMVKAAYSSGKPAIGVGPGNTPALIDESASIKMAVNSILLSKTFDNGMICASEQSVVVVDSIYEEVKREFANRGAYILNKDETAKVGKILLVNGTLNAGIVGQSAYKIAEMAGVKVPEDAKVLIGEVKSVEHSEEPFSHEKLSPVLAMYKAKNFDEALLKAGRLVELGGIGHTSVLYANAVTEKLKVEKFRETMKTGRTLINMPSAQGAIGDIYNFKLAPSLTLGCGSWGGNSVSENVGPKHLLNIKSVAERRENMLWFRVPEKVYFKYGSLGVALKELDIMNKKRVFIVTDKVLYQLGYIDRVTKILEELKISYKIFTDVEPDPTLATAKKGAEELLSYNPDTIIAVGGGSAMDAAKIMWVMYEHPEVRFEDLAMRFMDIRKRVYTFPKMGEKAMMISVATSAGTGSEVTPFAVITDEKTGAKYPLADYELTPNMAIIDAELMMGMPKGLTAASGIDALTHGIEAYVSVMASEYTNGLALEAIRLIFKYLPIAYSEGTTNIKAREKMAHASTIAGMAFANAFLGVCHSMAHKLGAAHHVPHGIANALIINEVIKFNAVDNPKKQAAFPQYKYPNIKKRYARIADYLNLGGETDDEKVELLINAIDELKAKINIPESIKEAGITEEKFYDTLDKMSELAFDDQCTGANPRYPLISEIKQMYINAF</sequence>
<keyword evidence="5" id="KW-0511">Multifunctional enzyme</keyword>
<dbReference type="SUPFAM" id="SSF56796">
    <property type="entry name" value="Dehydroquinate synthase-like"/>
    <property type="match status" value="1"/>
</dbReference>
<evidence type="ECO:0000313" key="14">
    <source>
        <dbReference type="EMBL" id="NMM63644.1"/>
    </source>
</evidence>
<evidence type="ECO:0000256" key="5">
    <source>
        <dbReference type="ARBA" id="ARBA00023268"/>
    </source>
</evidence>
<comment type="similarity">
    <text evidence="7 10">In the C-terminal section; belongs to the iron-containing alcohol dehydrogenase family.</text>
</comment>
<dbReference type="InterPro" id="IPR016163">
    <property type="entry name" value="Ald_DH_C"/>
</dbReference>
<dbReference type="InterPro" id="IPR056798">
    <property type="entry name" value="ADH_Fe_C"/>
</dbReference>
<evidence type="ECO:0000256" key="7">
    <source>
        <dbReference type="ARBA" id="ARBA00035645"/>
    </source>
</evidence>
<evidence type="ECO:0000256" key="9">
    <source>
        <dbReference type="ARBA" id="ARBA00074764"/>
    </source>
</evidence>
<accession>A0A7Y0HN53</accession>
<name>A0A7Y0HN53_9CLOT</name>
<evidence type="ECO:0000259" key="12">
    <source>
        <dbReference type="Pfam" id="PF00465"/>
    </source>
</evidence>
<dbReference type="InterPro" id="IPR034789">
    <property type="entry name" value="AAD_C"/>
</dbReference>
<feature type="domain" description="Alcohol dehydrogenase iron-type/glycerol dehydrogenase GldA" evidence="12">
    <location>
        <begin position="456"/>
        <end position="634"/>
    </location>
</feature>
<dbReference type="Proteomes" id="UP000537131">
    <property type="component" value="Unassembled WGS sequence"/>
</dbReference>
<dbReference type="GO" id="GO:0046872">
    <property type="term" value="F:metal ion binding"/>
    <property type="evidence" value="ECO:0007669"/>
    <property type="project" value="InterPro"/>
</dbReference>
<evidence type="ECO:0000256" key="3">
    <source>
        <dbReference type="ARBA" id="ARBA00023004"/>
    </source>
</evidence>
<evidence type="ECO:0000313" key="15">
    <source>
        <dbReference type="Proteomes" id="UP000537131"/>
    </source>
</evidence>
<keyword evidence="15" id="KW-1185">Reference proteome</keyword>
<dbReference type="AlphaFoldDB" id="A0A7Y0HN53"/>
<dbReference type="PANTHER" id="PTHR43633">
    <property type="entry name" value="ALCOHOL DEHYDROGENASE YQHD"/>
    <property type="match status" value="1"/>
</dbReference>
<comment type="cofactor">
    <cofactor evidence="1">
        <name>Fe(2+)</name>
        <dbReference type="ChEBI" id="CHEBI:29033"/>
    </cofactor>
</comment>
<dbReference type="Pfam" id="PF25137">
    <property type="entry name" value="ADH_Fe_C"/>
    <property type="match status" value="1"/>
</dbReference>
<dbReference type="Gene3D" id="3.40.605.10">
    <property type="entry name" value="Aldehyde Dehydrogenase, Chain A, domain 1"/>
    <property type="match status" value="1"/>
</dbReference>
<comment type="catalytic activity">
    <reaction evidence="8">
        <text>an aldehyde + NAD(+) + H2O = a carboxylate + NADH + 2 H(+)</text>
        <dbReference type="Rhea" id="RHEA:16185"/>
        <dbReference type="ChEBI" id="CHEBI:15377"/>
        <dbReference type="ChEBI" id="CHEBI:15378"/>
        <dbReference type="ChEBI" id="CHEBI:17478"/>
        <dbReference type="ChEBI" id="CHEBI:29067"/>
        <dbReference type="ChEBI" id="CHEBI:57540"/>
        <dbReference type="ChEBI" id="CHEBI:57945"/>
        <dbReference type="EC" id="1.2.1.3"/>
    </reaction>
</comment>
<dbReference type="FunFam" id="1.20.1090.10:FF:000001">
    <property type="entry name" value="Aldehyde-alcohol dehydrogenase"/>
    <property type="match status" value="1"/>
</dbReference>
<comment type="caution">
    <text evidence="14">The sequence shown here is derived from an EMBL/GenBank/DDBJ whole genome shotgun (WGS) entry which is preliminary data.</text>
</comment>
<protein>
    <recommendedName>
        <fullName evidence="9 10">Aldehyde-alcohol dehydrogenase</fullName>
    </recommendedName>
</protein>
<evidence type="ECO:0000256" key="10">
    <source>
        <dbReference type="PIRNR" id="PIRNR000111"/>
    </source>
</evidence>
<evidence type="ECO:0000256" key="1">
    <source>
        <dbReference type="ARBA" id="ARBA00001954"/>
    </source>
</evidence>
<dbReference type="InterPro" id="IPR001670">
    <property type="entry name" value="ADH_Fe/GldA"/>
</dbReference>
<dbReference type="EMBL" id="JABBNI010000025">
    <property type="protein sequence ID" value="NMM63644.1"/>
    <property type="molecule type" value="Genomic_DNA"/>
</dbReference>
<dbReference type="InterPro" id="IPR044731">
    <property type="entry name" value="BDH-like"/>
</dbReference>
<dbReference type="PROSITE" id="PS00060">
    <property type="entry name" value="ADH_IRON_2"/>
    <property type="match status" value="1"/>
</dbReference>
<dbReference type="InterPro" id="IPR015590">
    <property type="entry name" value="Aldehyde_DH_dom"/>
</dbReference>
<evidence type="ECO:0000256" key="4">
    <source>
        <dbReference type="ARBA" id="ARBA00023027"/>
    </source>
</evidence>
<dbReference type="FunFam" id="3.40.50.1970:FF:000002">
    <property type="entry name" value="Aldehyde-alcohol dehydrogenase"/>
    <property type="match status" value="1"/>
</dbReference>
<proteinExistence type="inferred from homology"/>
<keyword evidence="3" id="KW-0408">Iron</keyword>
<gene>
    <name evidence="14" type="primary">adhE</name>
    <name evidence="14" type="synonym">adhC</name>
    <name evidence="14" type="ORF">HBE96_13370</name>
</gene>
<evidence type="ECO:0000256" key="2">
    <source>
        <dbReference type="ARBA" id="ARBA00023002"/>
    </source>
</evidence>
<feature type="domain" description="Fe-containing alcohol dehydrogenase-like C-terminal" evidence="13">
    <location>
        <begin position="646"/>
        <end position="858"/>
    </location>
</feature>
<dbReference type="PROSITE" id="PS00913">
    <property type="entry name" value="ADH_IRON_1"/>
    <property type="match status" value="1"/>
</dbReference>
<evidence type="ECO:0000259" key="11">
    <source>
        <dbReference type="Pfam" id="PF00171"/>
    </source>
</evidence>
<dbReference type="GO" id="GO:0008774">
    <property type="term" value="F:acetaldehyde dehydrogenase (acetylating) activity"/>
    <property type="evidence" value="ECO:0007669"/>
    <property type="project" value="UniProtKB-UniRule"/>
</dbReference>
<evidence type="ECO:0000259" key="13">
    <source>
        <dbReference type="Pfam" id="PF25137"/>
    </source>
</evidence>